<dbReference type="STRING" id="1526571.AT746_08455"/>
<protein>
    <recommendedName>
        <fullName evidence="3">VOC domain-containing protein</fullName>
    </recommendedName>
</protein>
<evidence type="ECO:0000313" key="1">
    <source>
        <dbReference type="EMBL" id="ALS98279.1"/>
    </source>
</evidence>
<gene>
    <name evidence="1" type="ORF">AT746_08455</name>
</gene>
<dbReference type="SUPFAM" id="SSF54593">
    <property type="entry name" value="Glyoxalase/Bleomycin resistance protein/Dihydroxybiphenyl dioxygenase"/>
    <property type="match status" value="1"/>
</dbReference>
<accession>A0A0U2ZGZ9</accession>
<proteinExistence type="predicted"/>
<dbReference type="RefSeq" id="WP_062479092.1">
    <property type="nucleotide sequence ID" value="NZ_CP013650.1"/>
</dbReference>
<evidence type="ECO:0000313" key="2">
    <source>
        <dbReference type="Proteomes" id="UP000068447"/>
    </source>
</evidence>
<dbReference type="KEGG" id="lal:AT746_08455"/>
<dbReference type="AlphaFoldDB" id="A0A0U2ZGZ9"/>
<organism evidence="1 2">
    <name type="scientific">Lacimicrobium alkaliphilum</name>
    <dbReference type="NCBI Taxonomy" id="1526571"/>
    <lineage>
        <taxon>Bacteria</taxon>
        <taxon>Pseudomonadati</taxon>
        <taxon>Pseudomonadota</taxon>
        <taxon>Gammaproteobacteria</taxon>
        <taxon>Alteromonadales</taxon>
        <taxon>Alteromonadaceae</taxon>
        <taxon>Lacimicrobium</taxon>
    </lineage>
</organism>
<dbReference type="OrthoDB" id="2871523at2"/>
<name>A0A0U2ZGZ9_9ALTE</name>
<dbReference type="InterPro" id="IPR029068">
    <property type="entry name" value="Glyas_Bleomycin-R_OHBP_Dase"/>
</dbReference>
<dbReference type="Gene3D" id="3.10.180.10">
    <property type="entry name" value="2,3-Dihydroxybiphenyl 1,2-Dioxygenase, domain 1"/>
    <property type="match status" value="1"/>
</dbReference>
<dbReference type="Proteomes" id="UP000068447">
    <property type="component" value="Chromosome"/>
</dbReference>
<evidence type="ECO:0008006" key="3">
    <source>
        <dbReference type="Google" id="ProtNLM"/>
    </source>
</evidence>
<reference evidence="1 2" key="1">
    <citation type="submission" date="2015-12" db="EMBL/GenBank/DDBJ databases">
        <title>Complete genome of Lacimicrobium alkaliphilum KCTC 32984.</title>
        <authorList>
            <person name="Kim S.-G."/>
            <person name="Lee Y.-J."/>
        </authorList>
    </citation>
    <scope>NUCLEOTIDE SEQUENCE [LARGE SCALE GENOMIC DNA]</scope>
    <source>
        <strain evidence="1 2">YelD216</strain>
    </source>
</reference>
<dbReference type="EMBL" id="CP013650">
    <property type="protein sequence ID" value="ALS98279.1"/>
    <property type="molecule type" value="Genomic_DNA"/>
</dbReference>
<sequence length="123" mass="13873">MKPQFKAGNNIAMKIPPHEYQQTLSFYRDVIGLKPVPVTEEDATPRFEFGDKILWLDKVSGLSQAEIWLEILTDDMDSAADFLSSRDCARCDDVEPLPDGFKGFWVANPGNIIHLICESDKVN</sequence>
<keyword evidence="2" id="KW-1185">Reference proteome</keyword>